<comment type="pathway">
    <text evidence="2">Protein modification; protein glycosylation.</text>
</comment>
<evidence type="ECO:0000259" key="20">
    <source>
        <dbReference type="Pfam" id="PF17039"/>
    </source>
</evidence>
<dbReference type="FunFam" id="3.40.50.11660:FF:000001">
    <property type="entry name" value="alpha-(1,3)-fucosyltransferase 9"/>
    <property type="match status" value="1"/>
</dbReference>
<comment type="subcellular location">
    <subcellularLocation>
        <location evidence="1">Golgi apparatus membrane</location>
        <topology evidence="1">Single-pass type II membrane protein</topology>
    </subcellularLocation>
    <subcellularLocation>
        <location evidence="18">Golgi apparatus</location>
        <location evidence="18">Golgi stack membrane</location>
        <topology evidence="18">Single-pass type II membrane protein</topology>
    </subcellularLocation>
</comment>
<dbReference type="EC" id="2.4.1.-" evidence="18"/>
<dbReference type="GO" id="GO:0006954">
    <property type="term" value="P:inflammatory response"/>
    <property type="evidence" value="ECO:0007669"/>
    <property type="project" value="UniProtKB-KW"/>
</dbReference>
<keyword evidence="9 18" id="KW-0333">Golgi apparatus</keyword>
<comment type="similarity">
    <text evidence="3 18">Belongs to the glycosyltransferase 10 family.</text>
</comment>
<comment type="catalytic activity">
    <reaction evidence="14">
        <text>an alpha-Neu5Ac-(2-&gt;3)-beta-D-Gal-(1-&gt;4)-beta-D-GlcNAc6S derivative + GDP-beta-L-fucose = an alpha-Neu5Ac-(2-&gt;3)-beta-D-Gal-(1-&gt;4)-[alpha-L-Fuc-(1-&gt;3)]-beta-D-GlcNAc6S derivative + GDP + H(+)</text>
        <dbReference type="Rhea" id="RHEA:62004"/>
        <dbReference type="ChEBI" id="CHEBI:15378"/>
        <dbReference type="ChEBI" id="CHEBI:57273"/>
        <dbReference type="ChEBI" id="CHEBI:58189"/>
        <dbReference type="ChEBI" id="CHEBI:145344"/>
        <dbReference type="ChEBI" id="CHEBI:145345"/>
    </reaction>
    <physiologicalReaction direction="left-to-right" evidence="14">
        <dbReference type="Rhea" id="RHEA:62005"/>
    </physiologicalReaction>
</comment>
<evidence type="ECO:0000259" key="19">
    <source>
        <dbReference type="Pfam" id="PF00852"/>
    </source>
</evidence>
<evidence type="ECO:0000256" key="18">
    <source>
        <dbReference type="RuleBase" id="RU003832"/>
    </source>
</evidence>
<evidence type="ECO:0000256" key="5">
    <source>
        <dbReference type="ARBA" id="ARBA00022679"/>
    </source>
</evidence>
<evidence type="ECO:0000256" key="7">
    <source>
        <dbReference type="ARBA" id="ARBA00022968"/>
    </source>
</evidence>
<dbReference type="GeneTree" id="ENSGT00940000162506"/>
<dbReference type="Ensembl" id="ENSLLET00000001553.1">
    <property type="protein sequence ID" value="ENSLLEP00000001478.1"/>
    <property type="gene ID" value="ENSLLEG00000000971.1"/>
</dbReference>
<feature type="domain" description="Fucosyltransferase N-terminal" evidence="20">
    <location>
        <begin position="67"/>
        <end position="173"/>
    </location>
</feature>
<comment type="catalytic activity">
    <reaction evidence="13">
        <text>a beta-D-galactosyl-(1-&gt;4)-N-acetyl-beta-D-glucosaminyl derivative + GDP-beta-L-fucose = a beta-D-galactosyl-(1-&gt;4)-[alpha-L-fucosyl-(1-&gt;3)]-N-acetyl-beta-D-glucosaminyl derivative + GDP + H(+)</text>
        <dbReference type="Rhea" id="RHEA:14257"/>
        <dbReference type="ChEBI" id="CHEBI:15378"/>
        <dbReference type="ChEBI" id="CHEBI:57273"/>
        <dbReference type="ChEBI" id="CHEBI:58189"/>
        <dbReference type="ChEBI" id="CHEBI:133507"/>
        <dbReference type="ChEBI" id="CHEBI:137941"/>
        <dbReference type="EC" id="2.4.1.152"/>
    </reaction>
    <physiologicalReaction direction="left-to-right" evidence="13">
        <dbReference type="Rhea" id="RHEA:14258"/>
    </physiologicalReaction>
</comment>
<keyword evidence="7" id="KW-0735">Signal-anchor</keyword>
<evidence type="ECO:0000256" key="8">
    <source>
        <dbReference type="ARBA" id="ARBA00022989"/>
    </source>
</evidence>
<dbReference type="GO" id="GO:0017083">
    <property type="term" value="F:4-galactosyl-N-acetylglucosaminide 3-alpha-L-fucosyltransferase activity"/>
    <property type="evidence" value="ECO:0007669"/>
    <property type="project" value="UniProtKB-EC"/>
</dbReference>
<dbReference type="PANTHER" id="PTHR11929">
    <property type="entry name" value="ALPHA- 1,3 -FUCOSYLTRANSFERASE"/>
    <property type="match status" value="1"/>
</dbReference>
<keyword evidence="10 18" id="KW-0472">Membrane</keyword>
<dbReference type="InterPro" id="IPR031481">
    <property type="entry name" value="Glyco_tran_10_N"/>
</dbReference>
<evidence type="ECO:0000313" key="22">
    <source>
        <dbReference type="Proteomes" id="UP000694569"/>
    </source>
</evidence>
<dbReference type="GO" id="GO:0000139">
    <property type="term" value="C:Golgi membrane"/>
    <property type="evidence" value="ECO:0007669"/>
    <property type="project" value="UniProtKB-SubCell"/>
</dbReference>
<dbReference type="Pfam" id="PF17039">
    <property type="entry name" value="Glyco_tran_10_N"/>
    <property type="match status" value="1"/>
</dbReference>
<dbReference type="InterPro" id="IPR001503">
    <property type="entry name" value="Glyco_trans_10"/>
</dbReference>
<evidence type="ECO:0000256" key="15">
    <source>
        <dbReference type="ARBA" id="ARBA00036234"/>
    </source>
</evidence>
<evidence type="ECO:0000256" key="2">
    <source>
        <dbReference type="ARBA" id="ARBA00004922"/>
    </source>
</evidence>
<evidence type="ECO:0000256" key="4">
    <source>
        <dbReference type="ARBA" id="ARBA00022676"/>
    </source>
</evidence>
<dbReference type="OrthoDB" id="427096at2759"/>
<keyword evidence="12" id="KW-0395">Inflammatory response</keyword>
<evidence type="ECO:0000256" key="12">
    <source>
        <dbReference type="ARBA" id="ARBA00023198"/>
    </source>
</evidence>
<evidence type="ECO:0000256" key="17">
    <source>
        <dbReference type="ARBA" id="ARBA00046186"/>
    </source>
</evidence>
<evidence type="ECO:0000256" key="1">
    <source>
        <dbReference type="ARBA" id="ARBA00004323"/>
    </source>
</evidence>
<comment type="function">
    <text evidence="17">Catalyzes alpha(1-&gt;3) linkage of fucosyl moiety transferred from GDP-beta-L-fucose to N-acetyl glucosamine (GlcNAc) within type 2 lactosamine (LacNAc, Gal-beta(1-&gt;4)GlcNAc) glycan attached to N- or O-linked glycoproteins. Robustly fucosylates nonsialylated distal LacNAc unit of the polylactosamine chain to form Lewis X antigen (CD15), a glycan determinant known to mediate important cellular functions in development and immunity. Fucosylates with lower efficiency sialylated LacNAc acceptors to form sialyl Lewis X and 6-sulfo sialyl Lewis X determinants that serve as recognition epitopes for C-type lectins. Together with FUT7 contributes to SELE, SELL and SELP selectin ligand biosynthesis and selectin-dependent lymphocyte homing, leukocyte migration and blood leukocyte homeostasis. In a cell type specific manner, may also fucosylate the internal LacNAc unit of the polylactosamine chain to form VIM-2 antigen that serves as recognition epitope for SELE.</text>
</comment>
<dbReference type="PANTHER" id="PTHR11929:SF132">
    <property type="entry name" value="ALPHA-(1,3)-FUCOSYLTRANSFERASE 4"/>
    <property type="match status" value="1"/>
</dbReference>
<dbReference type="Proteomes" id="UP000694569">
    <property type="component" value="Unplaced"/>
</dbReference>
<evidence type="ECO:0000256" key="6">
    <source>
        <dbReference type="ARBA" id="ARBA00022692"/>
    </source>
</evidence>
<keyword evidence="5 18" id="KW-0808">Transferase</keyword>
<dbReference type="GO" id="GO:0032580">
    <property type="term" value="C:Golgi cisterna membrane"/>
    <property type="evidence" value="ECO:0007669"/>
    <property type="project" value="UniProtKB-SubCell"/>
</dbReference>
<proteinExistence type="inferred from homology"/>
<evidence type="ECO:0000256" key="11">
    <source>
        <dbReference type="ARBA" id="ARBA00023180"/>
    </source>
</evidence>
<evidence type="ECO:0000256" key="3">
    <source>
        <dbReference type="ARBA" id="ARBA00008919"/>
    </source>
</evidence>
<dbReference type="Gene3D" id="3.40.50.11660">
    <property type="entry name" value="Glycosyl transferase family 10, C-terminal domain"/>
    <property type="match status" value="1"/>
</dbReference>
<gene>
    <name evidence="21" type="primary">FUT4</name>
</gene>
<dbReference type="InterPro" id="IPR055270">
    <property type="entry name" value="Glyco_tran_10_C"/>
</dbReference>
<comment type="catalytic activity">
    <reaction evidence="16">
        <text>an N-acetyl-alpha-neuraminyl-(2-&gt;3)-beta-D-galactosyl-(1-&gt;4)-N-acetyl-beta-D-glucosaminyl derivative + GDP-beta-L-fucose = an alpha-Neu5Ac-(2-&gt;3)-beta-D-Gal-(1-&gt;4)-[alpha-L-Fuc-(1-&gt;3)]-beta-D-GlcNAc derivative + GDP + H(+)</text>
        <dbReference type="Rhea" id="RHEA:56076"/>
        <dbReference type="ChEBI" id="CHEBI:15378"/>
        <dbReference type="ChEBI" id="CHEBI:57273"/>
        <dbReference type="ChEBI" id="CHEBI:58189"/>
        <dbReference type="ChEBI" id="CHEBI:136545"/>
        <dbReference type="ChEBI" id="CHEBI:139509"/>
    </reaction>
    <physiologicalReaction direction="left-to-right" evidence="16">
        <dbReference type="Rhea" id="RHEA:56077"/>
    </physiologicalReaction>
</comment>
<evidence type="ECO:0000256" key="16">
    <source>
        <dbReference type="ARBA" id="ARBA00036481"/>
    </source>
</evidence>
<evidence type="ECO:0000256" key="14">
    <source>
        <dbReference type="ARBA" id="ARBA00035849"/>
    </source>
</evidence>
<dbReference type="SUPFAM" id="SSF53756">
    <property type="entry name" value="UDP-Glycosyltransferase/glycogen phosphorylase"/>
    <property type="match status" value="1"/>
</dbReference>
<evidence type="ECO:0000256" key="9">
    <source>
        <dbReference type="ARBA" id="ARBA00023034"/>
    </source>
</evidence>
<comment type="catalytic activity">
    <reaction evidence="15">
        <text>an alpha-Neu5Ac-(2-&gt;3)-beta-D-Gal-(1-&gt;4)-beta-D-GlcNAc-(1-&gt;3)-beta-D-Gal-(1-&gt;4)-beta-D-GlcNAc derivative + GDP-beta-L-fucose = an alpha-Neu5Ac-(2-&gt;3)-beta-D-Gal-(1-&gt;4)-beta-D-GlcNAc-(1-&gt;3)-beta-D-Gal-(1-&gt;4)-[alpha-L-Fuc-(1-&gt;3)]-beta-D-GlcNAc derivative + GDP + H(+)</text>
        <dbReference type="Rhea" id="RHEA:68044"/>
        <dbReference type="ChEBI" id="CHEBI:15378"/>
        <dbReference type="ChEBI" id="CHEBI:57273"/>
        <dbReference type="ChEBI" id="CHEBI:58189"/>
        <dbReference type="ChEBI" id="CHEBI:145343"/>
        <dbReference type="ChEBI" id="CHEBI:176900"/>
    </reaction>
    <physiologicalReaction direction="left-to-right" evidence="15">
        <dbReference type="Rhea" id="RHEA:68045"/>
    </physiologicalReaction>
</comment>
<organism evidence="21 22">
    <name type="scientific">Leptobrachium leishanense</name>
    <name type="common">Leishan spiny toad</name>
    <dbReference type="NCBI Taxonomy" id="445787"/>
    <lineage>
        <taxon>Eukaryota</taxon>
        <taxon>Metazoa</taxon>
        <taxon>Chordata</taxon>
        <taxon>Craniata</taxon>
        <taxon>Vertebrata</taxon>
        <taxon>Euteleostomi</taxon>
        <taxon>Amphibia</taxon>
        <taxon>Batrachia</taxon>
        <taxon>Anura</taxon>
        <taxon>Pelobatoidea</taxon>
        <taxon>Megophryidae</taxon>
        <taxon>Leptobrachium</taxon>
    </lineage>
</organism>
<dbReference type="InterPro" id="IPR038577">
    <property type="entry name" value="GT10-like_C_sf"/>
</dbReference>
<feature type="transmembrane region" description="Helical" evidence="18">
    <location>
        <begin position="30"/>
        <end position="50"/>
    </location>
</feature>
<evidence type="ECO:0000256" key="10">
    <source>
        <dbReference type="ARBA" id="ARBA00023136"/>
    </source>
</evidence>
<protein>
    <recommendedName>
        <fullName evidence="18">Fucosyltransferase</fullName>
        <ecNumber evidence="18">2.4.1.-</ecNumber>
    </recommendedName>
</protein>
<evidence type="ECO:0000313" key="21">
    <source>
        <dbReference type="Ensembl" id="ENSLLEP00000001478.1"/>
    </source>
</evidence>
<feature type="domain" description="Fucosyltransferase C-terminal" evidence="19">
    <location>
        <begin position="186"/>
        <end position="360"/>
    </location>
</feature>
<dbReference type="Pfam" id="PF00852">
    <property type="entry name" value="Glyco_transf_10"/>
    <property type="match status" value="1"/>
</dbReference>
<keyword evidence="11" id="KW-0325">Glycoprotein</keyword>
<keyword evidence="4 18" id="KW-0328">Glycosyltransferase</keyword>
<dbReference type="UniPathway" id="UPA00378"/>
<reference evidence="21" key="1">
    <citation type="submission" date="2025-08" db="UniProtKB">
        <authorList>
            <consortium name="Ensembl"/>
        </authorList>
    </citation>
    <scope>IDENTIFICATION</scope>
</reference>
<evidence type="ECO:0000256" key="13">
    <source>
        <dbReference type="ARBA" id="ARBA00029329"/>
    </source>
</evidence>
<name>A0A8C5LPV2_9ANUR</name>
<sequence>MRGESLFSMERLVGCRLCRRSRWRTLRSRWLAASLTCTVLVIYICFLDLLHSSMHFPVLWETSSPPRQVTVLIWYEPFGKRRRIADCHSLFNITGCQLTTNRSLYQEADAILFHHRDIIDFFDFPLIGRPTSQKWIWMNFESPAHSPWLNSLGGVFNWTMSYRVDSDIFMPYGYLFSRMLPKIILPHKRKLVAWVISNWNEDHERVQYYNQLREYVDIDIYGRYGMDLKEDNIVKTVSEYKFYLAFENSLHTDYVTEKLWRNAFKSSAVPIVMGPSRYNYELFIPRNSFIHVDDFSSPRKLAAYLKFLDKHTHLYRRHFLWKKRYDVHVTSFWDEHYCMACETVKAAGNQHRTVSDLATWFES</sequence>
<reference evidence="21" key="2">
    <citation type="submission" date="2025-09" db="UniProtKB">
        <authorList>
            <consortium name="Ensembl"/>
        </authorList>
    </citation>
    <scope>IDENTIFICATION</scope>
</reference>
<dbReference type="AlphaFoldDB" id="A0A8C5LPV2"/>
<keyword evidence="6 18" id="KW-0812">Transmembrane</keyword>
<keyword evidence="22" id="KW-1185">Reference proteome</keyword>
<accession>A0A8C5LPV2</accession>
<keyword evidence="8 18" id="KW-1133">Transmembrane helix</keyword>